<dbReference type="Gene3D" id="3.40.50.300">
    <property type="entry name" value="P-loop containing nucleotide triphosphate hydrolases"/>
    <property type="match status" value="2"/>
</dbReference>
<keyword evidence="9" id="KW-1185">Reference proteome</keyword>
<feature type="non-terminal residue" evidence="8">
    <location>
        <position position="476"/>
    </location>
</feature>
<evidence type="ECO:0000256" key="5">
    <source>
        <dbReference type="ARBA" id="ARBA00022840"/>
    </source>
</evidence>
<comment type="similarity">
    <text evidence="1">Belongs to the DNA2/NAM7 helicase family.</text>
</comment>
<dbReference type="PANTHER" id="PTHR43788:SF16">
    <property type="entry name" value="HELICASE WITH ZINC FINGER 2"/>
    <property type="match status" value="1"/>
</dbReference>
<dbReference type="Proteomes" id="UP001432027">
    <property type="component" value="Unassembled WGS sequence"/>
</dbReference>
<sequence>QENYRTGKYCRVVKNSGQELKQNPKQARAMEIYHVIENNGFCILSPPGSGKTTVAAAMVASLAKDRHANRQGRVQLLAVQNVAVENLSSALKSFDDGTLRSYRLMSKVRTDPNDQMAYDIFEHLRDHERWMDDAEPKDLQMITRFFEIKAAWKMAEVSSLPQKNKDELNLLYTQSLFKAKSTLEKYMQPEIILSTVDLALFRLLNASERGVRGQFWEVDRIIIDEASLLTESTFYSLVRCFPKATFVLIGDDKQLPPFMYDEGVLGHEIAGRSALKVAMKNKNLPIIKLTEVYRSPQELVEPYNNLSYDGTLRSRKIDPCRPLLKAGLVTSVTRPDLLLVNIPKGYQLGSPSPYNEMEINILIRLLRRFPRSTHDDIMIICLYREQKTRLQRALGPDYEIMTVDSLRGKEKPIVIVLTTRTEKATDFFLNQNRCTVAVSRHQRSLIVLGNQSLLSEQHPWSKVLEDFTTIEPNQIP</sequence>
<feature type="domain" description="DNA2/NAM7 helicase helicase" evidence="6">
    <location>
        <begin position="23"/>
        <end position="259"/>
    </location>
</feature>
<keyword evidence="4" id="KW-0347">Helicase</keyword>
<evidence type="ECO:0008006" key="10">
    <source>
        <dbReference type="Google" id="ProtNLM"/>
    </source>
</evidence>
<dbReference type="InterPro" id="IPR050534">
    <property type="entry name" value="Coronavir_polyprotein_1ab"/>
</dbReference>
<proteinExistence type="inferred from homology"/>
<dbReference type="InterPro" id="IPR047187">
    <property type="entry name" value="SF1_C_Upf1"/>
</dbReference>
<dbReference type="CDD" id="cd18808">
    <property type="entry name" value="SF1_C_Upf1"/>
    <property type="match status" value="1"/>
</dbReference>
<dbReference type="EMBL" id="BTSX01000001">
    <property type="protein sequence ID" value="GMS81231.1"/>
    <property type="molecule type" value="Genomic_DNA"/>
</dbReference>
<dbReference type="Pfam" id="PF13087">
    <property type="entry name" value="AAA_12"/>
    <property type="match status" value="1"/>
</dbReference>
<dbReference type="InterPro" id="IPR041677">
    <property type="entry name" value="DNA2/NAM7_AAA_11"/>
</dbReference>
<dbReference type="GO" id="GO:0005524">
    <property type="term" value="F:ATP binding"/>
    <property type="evidence" value="ECO:0007669"/>
    <property type="project" value="UniProtKB-KW"/>
</dbReference>
<evidence type="ECO:0000256" key="1">
    <source>
        <dbReference type="ARBA" id="ARBA00007913"/>
    </source>
</evidence>
<evidence type="ECO:0000313" key="9">
    <source>
        <dbReference type="Proteomes" id="UP001432027"/>
    </source>
</evidence>
<dbReference type="PANTHER" id="PTHR43788">
    <property type="entry name" value="DNA2/NAM7 HELICASE FAMILY MEMBER"/>
    <property type="match status" value="1"/>
</dbReference>
<dbReference type="InterPro" id="IPR041679">
    <property type="entry name" value="DNA2/NAM7-like_C"/>
</dbReference>
<keyword evidence="5" id="KW-0067">ATP-binding</keyword>
<feature type="domain" description="DNA2/NAM7 helicase-like C-terminal" evidence="7">
    <location>
        <begin position="272"/>
        <end position="451"/>
    </location>
</feature>
<evidence type="ECO:0000313" key="8">
    <source>
        <dbReference type="EMBL" id="GMS81231.1"/>
    </source>
</evidence>
<accession>A0AAV5SNP5</accession>
<dbReference type="Pfam" id="PF13086">
    <property type="entry name" value="AAA_11"/>
    <property type="match status" value="1"/>
</dbReference>
<dbReference type="GO" id="GO:0016787">
    <property type="term" value="F:hydrolase activity"/>
    <property type="evidence" value="ECO:0007669"/>
    <property type="project" value="UniProtKB-KW"/>
</dbReference>
<evidence type="ECO:0000256" key="2">
    <source>
        <dbReference type="ARBA" id="ARBA00022741"/>
    </source>
</evidence>
<keyword evidence="3" id="KW-0378">Hydrolase</keyword>
<evidence type="ECO:0000256" key="4">
    <source>
        <dbReference type="ARBA" id="ARBA00022806"/>
    </source>
</evidence>
<dbReference type="InterPro" id="IPR027417">
    <property type="entry name" value="P-loop_NTPase"/>
</dbReference>
<name>A0AAV5SNP5_9BILA</name>
<reference evidence="8" key="1">
    <citation type="submission" date="2023-10" db="EMBL/GenBank/DDBJ databases">
        <title>Genome assembly of Pristionchus species.</title>
        <authorList>
            <person name="Yoshida K."/>
            <person name="Sommer R.J."/>
        </authorList>
    </citation>
    <scope>NUCLEOTIDE SEQUENCE</scope>
    <source>
        <strain evidence="8">RS0144</strain>
    </source>
</reference>
<comment type="caution">
    <text evidence="8">The sequence shown here is derived from an EMBL/GenBank/DDBJ whole genome shotgun (WGS) entry which is preliminary data.</text>
</comment>
<dbReference type="SUPFAM" id="SSF52540">
    <property type="entry name" value="P-loop containing nucleoside triphosphate hydrolases"/>
    <property type="match status" value="1"/>
</dbReference>
<evidence type="ECO:0000259" key="6">
    <source>
        <dbReference type="Pfam" id="PF13086"/>
    </source>
</evidence>
<evidence type="ECO:0000256" key="3">
    <source>
        <dbReference type="ARBA" id="ARBA00022801"/>
    </source>
</evidence>
<gene>
    <name evidence="8" type="ORF">PENTCL1PPCAC_3406</name>
</gene>
<organism evidence="8 9">
    <name type="scientific">Pristionchus entomophagus</name>
    <dbReference type="NCBI Taxonomy" id="358040"/>
    <lineage>
        <taxon>Eukaryota</taxon>
        <taxon>Metazoa</taxon>
        <taxon>Ecdysozoa</taxon>
        <taxon>Nematoda</taxon>
        <taxon>Chromadorea</taxon>
        <taxon>Rhabditida</taxon>
        <taxon>Rhabditina</taxon>
        <taxon>Diplogasteromorpha</taxon>
        <taxon>Diplogasteroidea</taxon>
        <taxon>Neodiplogasteridae</taxon>
        <taxon>Pristionchus</taxon>
    </lineage>
</organism>
<feature type="non-terminal residue" evidence="8">
    <location>
        <position position="1"/>
    </location>
</feature>
<protein>
    <recommendedName>
        <fullName evidence="10">DNA2/NAM7 helicase-like C-terminal domain-containing protein</fullName>
    </recommendedName>
</protein>
<evidence type="ECO:0000259" key="7">
    <source>
        <dbReference type="Pfam" id="PF13087"/>
    </source>
</evidence>
<keyword evidence="2" id="KW-0547">Nucleotide-binding</keyword>
<dbReference type="AlphaFoldDB" id="A0AAV5SNP5"/>
<dbReference type="GO" id="GO:0043139">
    <property type="term" value="F:5'-3' DNA helicase activity"/>
    <property type="evidence" value="ECO:0007669"/>
    <property type="project" value="TreeGrafter"/>
</dbReference>